<protein>
    <submittedName>
        <fullName evidence="1">Uncharacterized protein</fullName>
    </submittedName>
</protein>
<sequence>MKAQSRLGHLLQFGHAGKIIRVHDPAKGTRIKKVWCLRCGERHNAWPIKCECLPLWTCYDFFRVELCKQQQCIYCVGQPSIPKRYPRIFKVQHPTHIIQQPGYTIMEDDVYGS</sequence>
<accession>A0A0F9U4D8</accession>
<comment type="caution">
    <text evidence="1">The sequence shown here is derived from an EMBL/GenBank/DDBJ whole genome shotgun (WGS) entry which is preliminary data.</text>
</comment>
<dbReference type="AlphaFoldDB" id="A0A0F9U4D8"/>
<reference evidence="1" key="1">
    <citation type="journal article" date="2015" name="Nature">
        <title>Complex archaea that bridge the gap between prokaryotes and eukaryotes.</title>
        <authorList>
            <person name="Spang A."/>
            <person name="Saw J.H."/>
            <person name="Jorgensen S.L."/>
            <person name="Zaremba-Niedzwiedzka K."/>
            <person name="Martijn J."/>
            <person name="Lind A.E."/>
            <person name="van Eijk R."/>
            <person name="Schleper C."/>
            <person name="Guy L."/>
            <person name="Ettema T.J."/>
        </authorList>
    </citation>
    <scope>NUCLEOTIDE SEQUENCE</scope>
</reference>
<proteinExistence type="predicted"/>
<organism evidence="1">
    <name type="scientific">marine sediment metagenome</name>
    <dbReference type="NCBI Taxonomy" id="412755"/>
    <lineage>
        <taxon>unclassified sequences</taxon>
        <taxon>metagenomes</taxon>
        <taxon>ecological metagenomes</taxon>
    </lineage>
</organism>
<gene>
    <name evidence="1" type="ORF">LCGC14_0251770</name>
</gene>
<dbReference type="EMBL" id="LAZR01000131">
    <property type="protein sequence ID" value="KKN88105.1"/>
    <property type="molecule type" value="Genomic_DNA"/>
</dbReference>
<name>A0A0F9U4D8_9ZZZZ</name>
<evidence type="ECO:0000313" key="1">
    <source>
        <dbReference type="EMBL" id="KKN88105.1"/>
    </source>
</evidence>